<dbReference type="PANTHER" id="PTHR12596">
    <property type="entry name" value="EXPORTIN 4,7-RELATED"/>
    <property type="match status" value="1"/>
</dbReference>
<keyword evidence="4" id="KW-0813">Transport</keyword>
<dbReference type="GO" id="GO:0005643">
    <property type="term" value="C:nuclear pore"/>
    <property type="evidence" value="ECO:0007669"/>
    <property type="project" value="TreeGrafter"/>
</dbReference>
<keyword evidence="5" id="KW-0963">Cytoplasm</keyword>
<dbReference type="GO" id="GO:0005049">
    <property type="term" value="F:nuclear export signal receptor activity"/>
    <property type="evidence" value="ECO:0007669"/>
    <property type="project" value="InterPro"/>
</dbReference>
<evidence type="ECO:0000256" key="3">
    <source>
        <dbReference type="ARBA" id="ARBA00009466"/>
    </source>
</evidence>
<keyword evidence="10" id="KW-1185">Reference proteome</keyword>
<dbReference type="PANTHER" id="PTHR12596:SF2">
    <property type="entry name" value="EXPORTIN-7 ISOFORM X1"/>
    <property type="match status" value="1"/>
</dbReference>
<dbReference type="InterPro" id="IPR016024">
    <property type="entry name" value="ARM-type_fold"/>
</dbReference>
<reference evidence="9" key="1">
    <citation type="journal article" date="2020" name="Fungal Divers.">
        <title>Resolving the Mortierellaceae phylogeny through synthesis of multi-gene phylogenetics and phylogenomics.</title>
        <authorList>
            <person name="Vandepol N."/>
            <person name="Liber J."/>
            <person name="Desiro A."/>
            <person name="Na H."/>
            <person name="Kennedy M."/>
            <person name="Barry K."/>
            <person name="Grigoriev I.V."/>
            <person name="Miller A.N."/>
            <person name="O'Donnell K."/>
            <person name="Stajich J.E."/>
            <person name="Bonito G."/>
        </authorList>
    </citation>
    <scope>NUCLEOTIDE SEQUENCE</scope>
    <source>
        <strain evidence="9">REB-010B</strain>
    </source>
</reference>
<keyword evidence="7" id="KW-0539">Nucleus</keyword>
<evidence type="ECO:0000256" key="7">
    <source>
        <dbReference type="ARBA" id="ARBA00023242"/>
    </source>
</evidence>
<feature type="domain" description="Exportin-7/Ran-binding protein 17 TPR repeats" evidence="8">
    <location>
        <begin position="523"/>
        <end position="629"/>
    </location>
</feature>
<evidence type="ECO:0000313" key="10">
    <source>
        <dbReference type="Proteomes" id="UP000738325"/>
    </source>
</evidence>
<dbReference type="AlphaFoldDB" id="A0A9P6RY86"/>
<dbReference type="OrthoDB" id="244158at2759"/>
<gene>
    <name evidence="9" type="ORF">BGZ99_010024</name>
</gene>
<organism evidence="9 10">
    <name type="scientific">Dissophora globulifera</name>
    <dbReference type="NCBI Taxonomy" id="979702"/>
    <lineage>
        <taxon>Eukaryota</taxon>
        <taxon>Fungi</taxon>
        <taxon>Fungi incertae sedis</taxon>
        <taxon>Mucoromycota</taxon>
        <taxon>Mortierellomycotina</taxon>
        <taxon>Mortierellomycetes</taxon>
        <taxon>Mortierellales</taxon>
        <taxon>Mortierellaceae</taxon>
        <taxon>Dissophora</taxon>
    </lineage>
</organism>
<protein>
    <recommendedName>
        <fullName evidence="8">Exportin-7/Ran-binding protein 17 TPR repeats domain-containing protein</fullName>
    </recommendedName>
</protein>
<dbReference type="InterPro" id="IPR044189">
    <property type="entry name" value="XPO4/7-like"/>
</dbReference>
<comment type="caution">
    <text evidence="9">The sequence shown here is derived from an EMBL/GenBank/DDBJ whole genome shotgun (WGS) entry which is preliminary data.</text>
</comment>
<dbReference type="Pfam" id="PF25795">
    <property type="entry name" value="TPR_XPO7"/>
    <property type="match status" value="2"/>
</dbReference>
<comment type="similarity">
    <text evidence="3">Belongs to the exportin family.</text>
</comment>
<evidence type="ECO:0000256" key="6">
    <source>
        <dbReference type="ARBA" id="ARBA00022927"/>
    </source>
</evidence>
<dbReference type="SUPFAM" id="SSF48371">
    <property type="entry name" value="ARM repeat"/>
    <property type="match status" value="1"/>
</dbReference>
<evidence type="ECO:0000256" key="4">
    <source>
        <dbReference type="ARBA" id="ARBA00022448"/>
    </source>
</evidence>
<dbReference type="GO" id="GO:0006611">
    <property type="term" value="P:protein export from nucleus"/>
    <property type="evidence" value="ECO:0007669"/>
    <property type="project" value="TreeGrafter"/>
</dbReference>
<evidence type="ECO:0000259" key="8">
    <source>
        <dbReference type="Pfam" id="PF25795"/>
    </source>
</evidence>
<dbReference type="GO" id="GO:0005737">
    <property type="term" value="C:cytoplasm"/>
    <property type="evidence" value="ECO:0007669"/>
    <property type="project" value="UniProtKB-SubCell"/>
</dbReference>
<name>A0A9P6RY86_9FUNG</name>
<feature type="domain" description="Exportin-7/Ran-binding protein 17 TPR repeats" evidence="8">
    <location>
        <begin position="422"/>
        <end position="522"/>
    </location>
</feature>
<comment type="subcellular location">
    <subcellularLocation>
        <location evidence="2">Cytoplasm</location>
    </subcellularLocation>
    <subcellularLocation>
        <location evidence="1">Nucleus</location>
    </subcellularLocation>
</comment>
<dbReference type="Proteomes" id="UP000738325">
    <property type="component" value="Unassembled WGS sequence"/>
</dbReference>
<evidence type="ECO:0000256" key="2">
    <source>
        <dbReference type="ARBA" id="ARBA00004496"/>
    </source>
</evidence>
<evidence type="ECO:0000256" key="1">
    <source>
        <dbReference type="ARBA" id="ARBA00004123"/>
    </source>
</evidence>
<dbReference type="InterPro" id="IPR057947">
    <property type="entry name" value="TPR_XPO7/RBP17"/>
</dbReference>
<sequence>MNAPLNQQTIEQYCETLYTSPDPTARIQAESILNYSCPTFNSLPGTEATDAHSPDINSPIGSALFCRNVLENSRNPYALMFATSRIKTLIEGHFATFSTAEQHGLRSFVLQYIFQNPDLLSFILAAQAQLFGIITKLGWVANQEFRLLLDHINVFFQHGVGHRILGAQILTSVATEMNTPGSISQVRQRKSAVGFRDTQLLPIFQAALSMLRTVLQSRLSDRDTEKLKEAILLLMKACLSFDFIGTSNEEASDDIGSIQVPATWRVVFEQPEYLNLLWECWTVFSSPVSVLTMECLSQAASIRRSVFSSEEARHTYIDHIMRESVSTLTGAVGQIKLQDVGNYHEFCRMLSRFKNTFQLSEVCDCKDSESWLTAIGEFTVQGFHLWKAVTSLTSAKQETELLIEAITVSLSRAYVKSRLDCVHAVIDGEADDPLESEETLLISLEMFANIARTKYKESGRIIVNEFQGLSLKYRELIQRASAMSGTTSPPAGSSDIKESLIVIEMQLTWMVYIMAACIGGRIFRSSYIGDDSAKAVKVYTQLAARWGLNTPNQVLDVILNSSLGNLRSSGEPAWRKQEDQLILRTLKLFTNLSSGYSSVRYIRKLDTIKALLRNHNSSEFRFLDPTRKSTETDIGRCRTIYYTMLSRILFAEDNIDAEFWRFVKPWEVSFDRIALAFEGKSEQREEDIRLILLGLFKDLRGFVTSINNRRQFNLFYEWFYPAYTPIVTRAIEIWPQNELAIPILRFWQEFATNKSSRVTFDSSSPNGILLFRETSNILSTYGQNLLNRSVSSESARWGEKYKGIMLYFNIMSVSLSGKYANFGVFKLYNDKALDRVLEIFFQLMLSVPVDDMISFPKLASSYFSIIDVFAVDHMMGLPMMPQPVLAYIFRSLGEVILLPSTEVSCASMACAAIDKMCTFVLNWLIKNKIRKDGDGDSDSDEMVDTAPTNDDFKAILARGLQNNADLTSAGGKRRLQDPQQTHWLVEYVLSNKGVLNYLLMVLFQVITFENRSNQWSLARAMLGLILLNGESFQEYTARFVRAQLPDRQEQLQKAVDMLMQDVENNLTAANRDKFTTNASAFRRECSLMTLMTFNPDDAGTFF</sequence>
<proteinExistence type="inferred from homology"/>
<accession>A0A9P6RY86</accession>
<dbReference type="InterPro" id="IPR011989">
    <property type="entry name" value="ARM-like"/>
</dbReference>
<keyword evidence="6" id="KW-0653">Protein transport</keyword>
<evidence type="ECO:0000256" key="5">
    <source>
        <dbReference type="ARBA" id="ARBA00022490"/>
    </source>
</evidence>
<dbReference type="Gene3D" id="1.25.10.10">
    <property type="entry name" value="Leucine-rich Repeat Variant"/>
    <property type="match status" value="1"/>
</dbReference>
<dbReference type="EMBL" id="JAAAIP010000009">
    <property type="protein sequence ID" value="KAG0329913.1"/>
    <property type="molecule type" value="Genomic_DNA"/>
</dbReference>
<evidence type="ECO:0000313" key="9">
    <source>
        <dbReference type="EMBL" id="KAG0329913.1"/>
    </source>
</evidence>